<sequence length="802" mass="89803">MQHAFEVESGRGSLWHRWDPHLHVPGTALNDQYSGKDPWESFLAAAEATNPPLRALGITDYFGIEGYERTIEYKKRGRLANVGFIFPNVELRLSIETSRASAVNIHLLFCPDDADHVERVHRFLRELQFSYEKEVFRCERVDLIRLGRAYNPKIVDDGAARTEGANQFKVTLEDLKKAFQNSVWAQKNVLFAVAGGEKDGTSGLRDETASFAAMRKELERFVHIIFSGNPKQTSFWLGNEALSVDELHRQYGGPKPCLHGSDAHSTGKVGAPDIKRLCWIKGDLTFESLRQVCIEPGERVFIGEEPPKGALRGNTIDSIAVSNAPWLSKSSVDLNAGLVAIIGARGSGKTALADLIAAGGLALSPRLNEKSFISRAKAYLEPSEARLHWTSGDDTWNGLTATDMEELLDHPHVQYMSQQFVDQLCSADGPNDELVDEIERVIFNAHPYPERLGADTFQELLNTRLEASHEKRSRHQQALVKASTDLTEERVRKDGLKALDKDRDERRRGIDKDKKDRGSLIAKGNEVRARRLEAVSNSVDLKRQTVDRAKRKLRALQLLQTDVADFRSREAPAMLEDLQLRREESGLTQSDWDAFKLDFVGDVDNVLTSRIAEARRSVTSLEGLRPPADPTADPATPLIPDDATLGDQTLALLEREMARLQKLVGIDAQNAKRYSALSEKITKAESAFTKVLQQIERAQGAEAKIRELIEARRSAYTGVFEAIVEEEVELAQLYAPIKTRIEQAGGSLSKLSFSVRRTVNVDKWATEGENLLDLRKTGPFRGRGELLKRAREKLLSTWCERR</sequence>
<evidence type="ECO:0000313" key="3">
    <source>
        <dbReference type="Proteomes" id="UP000214720"/>
    </source>
</evidence>
<evidence type="ECO:0000256" key="1">
    <source>
        <dbReference type="SAM" id="MobiDB-lite"/>
    </source>
</evidence>
<gene>
    <name evidence="2" type="ORF">BSU04_43545</name>
</gene>
<dbReference type="OrthoDB" id="9791620at2"/>
<dbReference type="Gene3D" id="3.40.50.300">
    <property type="entry name" value="P-loop containing nucleotide triphosphate hydrolases"/>
    <property type="match status" value="1"/>
</dbReference>
<accession>A0A226WMY9</accession>
<comment type="caution">
    <text evidence="2">The sequence shown here is derived from an EMBL/GenBank/DDBJ whole genome shotgun (WGS) entry which is preliminary data.</text>
</comment>
<dbReference type="InterPro" id="IPR027417">
    <property type="entry name" value="P-loop_NTPase"/>
</dbReference>
<dbReference type="SUPFAM" id="SSF52540">
    <property type="entry name" value="P-loop containing nucleoside triphosphate hydrolases"/>
    <property type="match status" value="1"/>
</dbReference>
<evidence type="ECO:0000313" key="2">
    <source>
        <dbReference type="EMBL" id="OXC72127.1"/>
    </source>
</evidence>
<organism evidence="2 3">
    <name type="scientific">Caballeronia sordidicola</name>
    <name type="common">Burkholderia sordidicola</name>
    <dbReference type="NCBI Taxonomy" id="196367"/>
    <lineage>
        <taxon>Bacteria</taxon>
        <taxon>Pseudomonadati</taxon>
        <taxon>Pseudomonadota</taxon>
        <taxon>Betaproteobacteria</taxon>
        <taxon>Burkholderiales</taxon>
        <taxon>Burkholderiaceae</taxon>
        <taxon>Caballeronia</taxon>
    </lineage>
</organism>
<proteinExistence type="predicted"/>
<feature type="region of interest" description="Disordered" evidence="1">
    <location>
        <begin position="467"/>
        <end position="486"/>
    </location>
</feature>
<dbReference type="EMBL" id="MTHB01000283">
    <property type="protein sequence ID" value="OXC72127.1"/>
    <property type="molecule type" value="Genomic_DNA"/>
</dbReference>
<protein>
    <submittedName>
        <fullName evidence="2">ATPase involved in DNA repair</fullName>
    </submittedName>
</protein>
<dbReference type="Proteomes" id="UP000214720">
    <property type="component" value="Unassembled WGS sequence"/>
</dbReference>
<dbReference type="RefSeq" id="WP_089166015.1">
    <property type="nucleotide sequence ID" value="NZ_MTHB01000283.1"/>
</dbReference>
<dbReference type="AlphaFoldDB" id="A0A226WMY9"/>
<dbReference type="InterPro" id="IPR054787">
    <property type="entry name" value="TrlF_ATPase"/>
</dbReference>
<feature type="region of interest" description="Disordered" evidence="1">
    <location>
        <begin position="497"/>
        <end position="517"/>
    </location>
</feature>
<reference evidence="3" key="1">
    <citation type="submission" date="2017-01" db="EMBL/GenBank/DDBJ databases">
        <title>Genome Analysis of Deinococcus marmoris KOPRI26562.</title>
        <authorList>
            <person name="Kim J.H."/>
            <person name="Oh H.-M."/>
        </authorList>
    </citation>
    <scope>NUCLEOTIDE SEQUENCE [LARGE SCALE GENOMIC DNA]</scope>
    <source>
        <strain evidence="3">PAMC 26633</strain>
    </source>
</reference>
<name>A0A226WMY9_CABSO</name>
<dbReference type="NCBIfam" id="NF045780">
    <property type="entry name" value="TrlF_fam_ATP"/>
    <property type="match status" value="1"/>
</dbReference>